<reference evidence="1" key="2">
    <citation type="submission" date="2025-09" db="UniProtKB">
        <authorList>
            <consortium name="EnsemblPlants"/>
        </authorList>
    </citation>
    <scope>IDENTIFICATION</scope>
</reference>
<dbReference type="EnsemblPlants" id="AVESA.00010b.r2.7AG1229490.1">
    <property type="protein sequence ID" value="AVESA.00010b.r2.7AG1229490.1.CDS"/>
    <property type="gene ID" value="AVESA.00010b.r2.7AG1229490"/>
</dbReference>
<name>A0ACD5ZX03_AVESA</name>
<accession>A0ACD5ZX03</accession>
<evidence type="ECO:0000313" key="1">
    <source>
        <dbReference type="EnsemblPlants" id="AVESA.00010b.r2.7AG1229490.1.CDS"/>
    </source>
</evidence>
<keyword evidence="2" id="KW-1185">Reference proteome</keyword>
<organism evidence="1 2">
    <name type="scientific">Avena sativa</name>
    <name type="common">Oat</name>
    <dbReference type="NCBI Taxonomy" id="4498"/>
    <lineage>
        <taxon>Eukaryota</taxon>
        <taxon>Viridiplantae</taxon>
        <taxon>Streptophyta</taxon>
        <taxon>Embryophyta</taxon>
        <taxon>Tracheophyta</taxon>
        <taxon>Spermatophyta</taxon>
        <taxon>Magnoliopsida</taxon>
        <taxon>Liliopsida</taxon>
        <taxon>Poales</taxon>
        <taxon>Poaceae</taxon>
        <taxon>BOP clade</taxon>
        <taxon>Pooideae</taxon>
        <taxon>Poodae</taxon>
        <taxon>Poeae</taxon>
        <taxon>Poeae Chloroplast Group 1 (Aveneae type)</taxon>
        <taxon>Aveninae</taxon>
        <taxon>Avena</taxon>
    </lineage>
</organism>
<reference evidence="1" key="1">
    <citation type="submission" date="2021-05" db="EMBL/GenBank/DDBJ databases">
        <authorList>
            <person name="Scholz U."/>
            <person name="Mascher M."/>
            <person name="Fiebig A."/>
        </authorList>
    </citation>
    <scope>NUCLEOTIDE SEQUENCE [LARGE SCALE GENOMIC DNA]</scope>
</reference>
<evidence type="ECO:0000313" key="2">
    <source>
        <dbReference type="Proteomes" id="UP001732700"/>
    </source>
</evidence>
<protein>
    <submittedName>
        <fullName evidence="1">Uncharacterized protein</fullName>
    </submittedName>
</protein>
<proteinExistence type="predicted"/>
<dbReference type="Proteomes" id="UP001732700">
    <property type="component" value="Chromosome 7A"/>
</dbReference>
<sequence length="345" mass="40133">MAMEIWNFNLYYKDENQQHKVLEASLDRTDVSFYDLIKMIEGVGFKAIDFLYYRKKYPRGRGHLVHIDNDSHVRKMISEYNNEKRVQLYVYKERVNIDVAPSDTQREDDVPITSLEEEDVILEEVQTRARKSQRMVRRSKRLNVVQSCAQYAYEDNGNGDCDNNEHYVPSHEPMHETQELEDNEDHVYHQDDHNNMPVAGDGNVVDKRGTTSLPAVWNMPDGARIVVKCNDLGQPIGAEGGVLGKFLGTIARLGGYCPLDKKDWRNVSKDGGADTILLCVQSKFLYPAKCDKWILKTIGRDWRRFKADLKKDFFNAKKKRKALYKLCSEYVDNDQWRELVKYCSE</sequence>